<feature type="region of interest" description="Disordered" evidence="6">
    <location>
        <begin position="787"/>
        <end position="846"/>
    </location>
</feature>
<dbReference type="InterPro" id="IPR011989">
    <property type="entry name" value="ARM-like"/>
</dbReference>
<evidence type="ECO:0000313" key="8">
    <source>
        <dbReference type="Proteomes" id="UP000190831"/>
    </source>
</evidence>
<dbReference type="OrthoDB" id="5559898at2759"/>
<name>A0A1G4MBB5_LACFM</name>
<dbReference type="GO" id="GO:0005634">
    <property type="term" value="C:nucleus"/>
    <property type="evidence" value="ECO:0007669"/>
    <property type="project" value="UniProtKB-SubCell"/>
</dbReference>
<dbReference type="PANTHER" id="PTHR15651:SF7">
    <property type="entry name" value="ARMADILLO REPEAT-CONTAINING PROTEIN 8"/>
    <property type="match status" value="1"/>
</dbReference>
<accession>A0A1G4MBB5</accession>
<dbReference type="Gene3D" id="1.25.10.10">
    <property type="entry name" value="Leucine-rich Repeat Variant"/>
    <property type="match status" value="1"/>
</dbReference>
<evidence type="ECO:0000313" key="7">
    <source>
        <dbReference type="EMBL" id="SCW01149.1"/>
    </source>
</evidence>
<comment type="subcellular location">
    <subcellularLocation>
        <location evidence="2">Cytoplasm</location>
    </subcellularLocation>
    <subcellularLocation>
        <location evidence="1">Nucleus</location>
    </subcellularLocation>
</comment>
<keyword evidence="8" id="KW-1185">Reference proteome</keyword>
<keyword evidence="5" id="KW-0539">Nucleus</keyword>
<dbReference type="SUPFAM" id="SSF48371">
    <property type="entry name" value="ARM repeat"/>
    <property type="match status" value="2"/>
</dbReference>
<evidence type="ECO:0000256" key="6">
    <source>
        <dbReference type="SAM" id="MobiDB-lite"/>
    </source>
</evidence>
<evidence type="ECO:0000256" key="5">
    <source>
        <dbReference type="ARBA" id="ARBA00023242"/>
    </source>
</evidence>
<evidence type="ECO:0000256" key="1">
    <source>
        <dbReference type="ARBA" id="ARBA00004123"/>
    </source>
</evidence>
<dbReference type="PANTHER" id="PTHR15651">
    <property type="entry name" value="ARMADILLO REPEAT-CONTAINING PROTEIN 8"/>
    <property type="match status" value="1"/>
</dbReference>
<dbReference type="InterPro" id="IPR016024">
    <property type="entry name" value="ARM-type_fold"/>
</dbReference>
<keyword evidence="3" id="KW-0963">Cytoplasm</keyword>
<feature type="compositionally biased region" description="Acidic residues" evidence="6">
    <location>
        <begin position="817"/>
        <end position="840"/>
    </location>
</feature>
<dbReference type="EMBL" id="LT598492">
    <property type="protein sequence ID" value="SCW01149.1"/>
    <property type="molecule type" value="Genomic_DNA"/>
</dbReference>
<dbReference type="Proteomes" id="UP000190831">
    <property type="component" value="Chromosome D"/>
</dbReference>
<dbReference type="GO" id="GO:0034657">
    <property type="term" value="C:GID complex"/>
    <property type="evidence" value="ECO:0007669"/>
    <property type="project" value="TreeGrafter"/>
</dbReference>
<keyword evidence="4" id="KW-0677">Repeat</keyword>
<reference evidence="7 8" key="1">
    <citation type="submission" date="2016-03" db="EMBL/GenBank/DDBJ databases">
        <authorList>
            <person name="Devillers H."/>
        </authorList>
    </citation>
    <scope>NUCLEOTIDE SEQUENCE [LARGE SCALE GENOMIC DNA]</scope>
    <source>
        <strain evidence="7">CBS 6772</strain>
    </source>
</reference>
<evidence type="ECO:0000256" key="2">
    <source>
        <dbReference type="ARBA" id="ARBA00004496"/>
    </source>
</evidence>
<proteinExistence type="predicted"/>
<dbReference type="GO" id="GO:0005737">
    <property type="term" value="C:cytoplasm"/>
    <property type="evidence" value="ECO:0007669"/>
    <property type="project" value="UniProtKB-SubCell"/>
</dbReference>
<evidence type="ECO:0000256" key="4">
    <source>
        <dbReference type="ARBA" id="ARBA00022737"/>
    </source>
</evidence>
<dbReference type="InterPro" id="IPR038739">
    <property type="entry name" value="ARMC8/Vid28"/>
</dbReference>
<protein>
    <submittedName>
        <fullName evidence="7">LAFE_0D06172g1_1</fullName>
    </submittedName>
</protein>
<dbReference type="AlphaFoldDB" id="A0A1G4MBB5"/>
<feature type="compositionally biased region" description="Polar residues" evidence="6">
    <location>
        <begin position="799"/>
        <end position="813"/>
    </location>
</feature>
<dbReference type="STRING" id="4955.A0A1G4MBB5"/>
<dbReference type="OMA" id="LRHLMYN"/>
<sequence length="903" mass="103360">MITPPVNISSPLSSSDLQEIKNSIVGDQFAKLQLFLSNQSLIRNLIEVATSNLDLKREALDILLSLLNLEEDVRYELNEIYSTIVELILRDIKITLNDSDVITYKNIKLVNICLENYGEELRRSGPTLSSFSARNLQHCLLHYIEKWLTTETSVYHSAVIVALMTSLLKDIGKVTRELKDLTERLLTRISQKYIDQLEFKYLLKVSSKPNKMNQIYDPLSNKGVENSATMQFITSPNPVDIHDPVDRSMFYLGVNLYLQIFESPRSRKADFFFDENAMDDNLWKDGNFGLFLSSFLKSDDMNMKCSAVKFAAFPYLCSSRYKLPKQPLRQWLPSMLDCFNYDNIPWWFDPFEILTNLIDLYNHTSPLNNPVTDFLFKTSLLNGLVSLFAKCLCLPYQNRGSINVVAKFIKLCASITSFDEKCRELLLEDKSLLLHAESGLESHLNLLDSFLENKDTFSESLEPELFPPLHDSSITLSWLLLLKSFSRSITALRTSLKRNRLAELLLSLVKRIYLLITDINFKGAGFLKAEISILSATLGVLSNFVVEFSNLQSFILSNGIVDVVGSILREPLFNSKIPWEDEVRREKFTGIATSEVKTNALWVLRHLMYNSHNEEKIELLSSIPMELILQFVNDSNWLVQEQCFQLLRNLTCNSRRIVNILLGNFKDSDLVNNGKKNAPAVRSTYLFEFLAHKMKLLDPSDSHQRKTLEGVLYIIVNITAINENKRQLIIEQDDLLHIIYEILSDKDGEHPEAGTNNDLQIACLWILTNLIWNSSFSSYAHHAPEDYIPSMETSPVRIGSSSGDESNDKATSQDNDEHLDEEISGDEDEDMENEDPDEGDEFVRPYPQQSAVKTKNSALERCSKLVKMGMYDLVKLKTFDKHLAVREKARTLLFHMDLLRKGM</sequence>
<gene>
    <name evidence="7" type="ORF">LAFE_0D06172G</name>
</gene>
<evidence type="ECO:0000256" key="3">
    <source>
        <dbReference type="ARBA" id="ARBA00022490"/>
    </source>
</evidence>
<dbReference type="GO" id="GO:0043161">
    <property type="term" value="P:proteasome-mediated ubiquitin-dependent protein catabolic process"/>
    <property type="evidence" value="ECO:0007669"/>
    <property type="project" value="TreeGrafter"/>
</dbReference>
<organism evidence="7 8">
    <name type="scientific">Lachancea fermentati</name>
    <name type="common">Zygosaccharomyces fermentati</name>
    <dbReference type="NCBI Taxonomy" id="4955"/>
    <lineage>
        <taxon>Eukaryota</taxon>
        <taxon>Fungi</taxon>
        <taxon>Dikarya</taxon>
        <taxon>Ascomycota</taxon>
        <taxon>Saccharomycotina</taxon>
        <taxon>Saccharomycetes</taxon>
        <taxon>Saccharomycetales</taxon>
        <taxon>Saccharomycetaceae</taxon>
        <taxon>Lachancea</taxon>
    </lineage>
</organism>